<dbReference type="Pfam" id="PF01502">
    <property type="entry name" value="PRA-CH"/>
    <property type="match status" value="1"/>
</dbReference>
<dbReference type="InterPro" id="IPR021130">
    <property type="entry name" value="PRib-ATP_PPHydrolase-like"/>
</dbReference>
<evidence type="ECO:0000313" key="17">
    <source>
        <dbReference type="EMBL" id="CCG53350.1"/>
    </source>
</evidence>
<evidence type="ECO:0000313" key="18">
    <source>
        <dbReference type="Proteomes" id="UP000007599"/>
    </source>
</evidence>
<dbReference type="EC" id="3.6.1.31" evidence="15"/>
<dbReference type="Gene3D" id="3.10.20.810">
    <property type="entry name" value="Phosphoribosyl-AMP cyclohydrolase"/>
    <property type="match status" value="1"/>
</dbReference>
<evidence type="ECO:0000256" key="2">
    <source>
        <dbReference type="ARBA" id="ARBA00001460"/>
    </source>
</evidence>
<dbReference type="GO" id="GO:0004636">
    <property type="term" value="F:phosphoribosyl-ATP diphosphatase activity"/>
    <property type="evidence" value="ECO:0007669"/>
    <property type="project" value="UniProtKB-UniRule"/>
</dbReference>
<dbReference type="NCBIfam" id="TIGR03188">
    <property type="entry name" value="histidine_hisI"/>
    <property type="match status" value="1"/>
</dbReference>
<dbReference type="HOGENOM" id="CLU_048577_3_1_10"/>
<dbReference type="SUPFAM" id="SSF101386">
    <property type="entry name" value="all-alpha NTP pyrophosphatases"/>
    <property type="match status" value="1"/>
</dbReference>
<dbReference type="UniPathway" id="UPA00031">
    <property type="reaction ID" value="UER00007"/>
</dbReference>
<feature type="region of interest" description="Phosphoribosyl-ATP pyrophosphohydrolase" evidence="15">
    <location>
        <begin position="110"/>
        <end position="206"/>
    </location>
</feature>
<dbReference type="GO" id="GO:0005737">
    <property type="term" value="C:cytoplasm"/>
    <property type="evidence" value="ECO:0007669"/>
    <property type="project" value="UniProtKB-SubCell"/>
</dbReference>
<protein>
    <recommendedName>
        <fullName evidence="15">Histidine biosynthesis bifunctional protein HisIE</fullName>
    </recommendedName>
    <domain>
        <recommendedName>
            <fullName evidence="15">Phosphoribosyl-AMP cyclohydrolase</fullName>
            <shortName evidence="15">PRA-CH</shortName>
            <ecNumber evidence="15">3.5.4.19</ecNumber>
        </recommendedName>
    </domain>
    <domain>
        <recommendedName>
            <fullName evidence="15">Phosphoribosyl-ATP pyrophosphatase</fullName>
            <shortName evidence="15">PRA-PH</shortName>
            <ecNumber evidence="15">3.6.1.31</ecNumber>
        </recommendedName>
    </domain>
</protein>
<evidence type="ECO:0000256" key="12">
    <source>
        <dbReference type="ARBA" id="ARBA00022840"/>
    </source>
</evidence>
<dbReference type="FunFam" id="3.10.20.810:FF:000001">
    <property type="entry name" value="Histidine biosynthesis bifunctional protein HisIE"/>
    <property type="match status" value="1"/>
</dbReference>
<dbReference type="HAMAP" id="MF_01019">
    <property type="entry name" value="HisIE"/>
    <property type="match status" value="1"/>
</dbReference>
<comment type="catalytic activity">
    <reaction evidence="1 15">
        <text>1-(5-phospho-beta-D-ribosyl)-5'-AMP + H2O = 1-(5-phospho-beta-D-ribosyl)-5-[(5-phospho-beta-D-ribosylamino)methylideneamino]imidazole-4-carboxamide</text>
        <dbReference type="Rhea" id="RHEA:20049"/>
        <dbReference type="ChEBI" id="CHEBI:15377"/>
        <dbReference type="ChEBI" id="CHEBI:58435"/>
        <dbReference type="ChEBI" id="CHEBI:59457"/>
        <dbReference type="EC" id="3.5.4.19"/>
    </reaction>
</comment>
<keyword evidence="12 15" id="KW-0067">ATP-binding</keyword>
<dbReference type="EC" id="3.5.4.19" evidence="15"/>
<dbReference type="GO" id="GO:0000105">
    <property type="term" value="P:L-histidine biosynthetic process"/>
    <property type="evidence" value="ECO:0007669"/>
    <property type="project" value="UniProtKB-UniRule"/>
</dbReference>
<evidence type="ECO:0000256" key="14">
    <source>
        <dbReference type="ARBA" id="ARBA00023268"/>
    </source>
</evidence>
<keyword evidence="9 15" id="KW-0028">Amino-acid biosynthesis</keyword>
<comment type="pathway">
    <text evidence="5 15">Amino-acid biosynthesis; L-histidine biosynthesis; L-histidine from 5-phospho-alpha-D-ribose 1-diphosphate: step 2/9.</text>
</comment>
<keyword evidence="13 15" id="KW-0368">Histidine biosynthesis</keyword>
<evidence type="ECO:0000256" key="8">
    <source>
        <dbReference type="ARBA" id="ARBA00022490"/>
    </source>
</evidence>
<evidence type="ECO:0000256" key="4">
    <source>
        <dbReference type="ARBA" id="ARBA00005169"/>
    </source>
</evidence>
<name>H8XQQ2_FLAIG</name>
<reference evidence="17 18" key="1">
    <citation type="journal article" date="2012" name="J. Bacteriol.">
        <title>Complete Genome Sequence of Flavobacterium indicum GPSTA100-9T, Isolated from Warm Spring Water.</title>
        <authorList>
            <person name="Barbier P."/>
            <person name="Houel A."/>
            <person name="Loux V."/>
            <person name="Poulain J."/>
            <person name="Bernardet J.F."/>
            <person name="Touchon M."/>
            <person name="Duchaud E."/>
        </authorList>
    </citation>
    <scope>NUCLEOTIDE SEQUENCE [LARGE SCALE GENOMIC DNA]</scope>
    <source>
        <strain evidence="18">DSM 17447 / CIP 109464 / GPTSA100-9</strain>
    </source>
</reference>
<dbReference type="RefSeq" id="WP_014388475.1">
    <property type="nucleotide sequence ID" value="NC_017025.1"/>
</dbReference>
<dbReference type="HAMAP" id="MF_01020">
    <property type="entry name" value="HisE"/>
    <property type="match status" value="1"/>
</dbReference>
<sequence length="206" mass="23336">MNIDFTKNTNGLIPAIIQDVETKNVLMLGYMNQEAFDTTLSTNKVTFFSRTKNRLWTKGEESGNFLNLVSFALDCDNDTLLIQVKPVGPTCHKGTATCWNQNNSQNYGFITKLENTIRERKELSELSSDLRQNNNSYVVSLFEKGINKIAQKVGEEAVEVVIEAKDSNDDLFLSESADLLFHYLILLQAKGYQLNDVVNVLKNREK</sequence>
<dbReference type="Proteomes" id="UP000007599">
    <property type="component" value="Chromosome I"/>
</dbReference>
<dbReference type="KEGG" id="fin:KQS_06955"/>
<keyword evidence="10 15" id="KW-0547">Nucleotide-binding</keyword>
<dbReference type="InterPro" id="IPR008179">
    <property type="entry name" value="HisE"/>
</dbReference>
<comment type="pathway">
    <text evidence="4 15">Amino-acid biosynthesis; L-histidine biosynthesis; L-histidine from 5-phospho-alpha-D-ribose 1-diphosphate: step 3/9.</text>
</comment>
<dbReference type="GO" id="GO:0004635">
    <property type="term" value="F:phosphoribosyl-AMP cyclohydrolase activity"/>
    <property type="evidence" value="ECO:0007669"/>
    <property type="project" value="UniProtKB-UniRule"/>
</dbReference>
<dbReference type="NCBIfam" id="NF000768">
    <property type="entry name" value="PRK00051.1"/>
    <property type="match status" value="1"/>
</dbReference>
<reference evidence="18" key="2">
    <citation type="submission" date="2012-03" db="EMBL/GenBank/DDBJ databases">
        <title>Complete genome sequence of Flavobacterium indicum GPTSA100-9T, isolated from warm spring water.</title>
        <authorList>
            <person name="Barbier P."/>
            <person name="Houel A."/>
            <person name="Loux V."/>
            <person name="Poulain J."/>
            <person name="Bernardet J.-F."/>
            <person name="Touchon M."/>
            <person name="Duchaud E."/>
        </authorList>
    </citation>
    <scope>NUCLEOTIDE SEQUENCE [LARGE SCALE GENOMIC DNA]</scope>
    <source>
        <strain evidence="18">DSM 17447 / CIP 109464 / GPTSA100-9</strain>
    </source>
</reference>
<dbReference type="eggNOG" id="COG0139">
    <property type="taxonomic scope" value="Bacteria"/>
</dbReference>
<keyword evidence="8 15" id="KW-0963">Cytoplasm</keyword>
<dbReference type="Pfam" id="PF01503">
    <property type="entry name" value="PRA-PH"/>
    <property type="match status" value="1"/>
</dbReference>
<dbReference type="EMBL" id="HE774682">
    <property type="protein sequence ID" value="CCG53350.1"/>
    <property type="molecule type" value="Genomic_DNA"/>
</dbReference>
<feature type="region of interest" description="Phosphoribosyl-AMP cyclohydrolase" evidence="15">
    <location>
        <begin position="1"/>
        <end position="109"/>
    </location>
</feature>
<comment type="similarity">
    <text evidence="6 15">In the C-terminal section; belongs to the PRA-PH family.</text>
</comment>
<dbReference type="PANTHER" id="PTHR42945:SF9">
    <property type="entry name" value="HISTIDINE BIOSYNTHESIS BIFUNCTIONAL PROTEIN HISIE"/>
    <property type="match status" value="1"/>
</dbReference>
<dbReference type="STRING" id="1094466.KQS_06955"/>
<keyword evidence="18" id="KW-1185">Reference proteome</keyword>
<comment type="similarity">
    <text evidence="7 15">In the N-terminal section; belongs to the PRA-CH family.</text>
</comment>
<comment type="subcellular location">
    <subcellularLocation>
        <location evidence="3 15">Cytoplasm</location>
    </subcellularLocation>
</comment>
<evidence type="ECO:0000256" key="11">
    <source>
        <dbReference type="ARBA" id="ARBA00022801"/>
    </source>
</evidence>
<feature type="domain" description="Phosphoribosyl-AMP cyclohydrolase" evidence="16">
    <location>
        <begin position="27"/>
        <end position="99"/>
    </location>
</feature>
<gene>
    <name evidence="15 17" type="primary">hisIE</name>
    <name evidence="15" type="synonym">hisI</name>
    <name evidence="17" type="ordered locus">KQS_06955</name>
</gene>
<evidence type="ECO:0000256" key="15">
    <source>
        <dbReference type="HAMAP-Rule" id="MF_01019"/>
    </source>
</evidence>
<evidence type="ECO:0000256" key="9">
    <source>
        <dbReference type="ARBA" id="ARBA00022605"/>
    </source>
</evidence>
<dbReference type="PATRIC" id="fig|1094466.5.peg.1369"/>
<organism evidence="17 18">
    <name type="scientific">Flavobacterium indicum (strain DSM 17447 / CIP 109464 / GPTSA100-9)</name>
    <dbReference type="NCBI Taxonomy" id="1094466"/>
    <lineage>
        <taxon>Bacteria</taxon>
        <taxon>Pseudomonadati</taxon>
        <taxon>Bacteroidota</taxon>
        <taxon>Flavobacteriia</taxon>
        <taxon>Flavobacteriales</taxon>
        <taxon>Flavobacteriaceae</taxon>
        <taxon>Flavobacterium</taxon>
    </lineage>
</organism>
<comment type="catalytic activity">
    <reaction evidence="2 15">
        <text>1-(5-phospho-beta-D-ribosyl)-ATP + H2O = 1-(5-phospho-beta-D-ribosyl)-5'-AMP + diphosphate + H(+)</text>
        <dbReference type="Rhea" id="RHEA:22828"/>
        <dbReference type="ChEBI" id="CHEBI:15377"/>
        <dbReference type="ChEBI" id="CHEBI:15378"/>
        <dbReference type="ChEBI" id="CHEBI:33019"/>
        <dbReference type="ChEBI" id="CHEBI:59457"/>
        <dbReference type="ChEBI" id="CHEBI:73183"/>
        <dbReference type="EC" id="3.6.1.31"/>
    </reaction>
</comment>
<evidence type="ECO:0000256" key="7">
    <source>
        <dbReference type="ARBA" id="ARBA00008299"/>
    </source>
</evidence>
<keyword evidence="11 15" id="KW-0378">Hydrolase</keyword>
<evidence type="ECO:0000259" key="16">
    <source>
        <dbReference type="Pfam" id="PF01502"/>
    </source>
</evidence>
<evidence type="ECO:0000256" key="3">
    <source>
        <dbReference type="ARBA" id="ARBA00004496"/>
    </source>
</evidence>
<dbReference type="OrthoDB" id="9795769at2"/>
<dbReference type="eggNOG" id="COG0140">
    <property type="taxonomic scope" value="Bacteria"/>
</dbReference>
<evidence type="ECO:0000256" key="1">
    <source>
        <dbReference type="ARBA" id="ARBA00000024"/>
    </source>
</evidence>
<dbReference type="SUPFAM" id="SSF141734">
    <property type="entry name" value="HisI-like"/>
    <property type="match status" value="1"/>
</dbReference>
<evidence type="ECO:0000256" key="5">
    <source>
        <dbReference type="ARBA" id="ARBA00005204"/>
    </source>
</evidence>
<dbReference type="AlphaFoldDB" id="H8XQQ2"/>
<dbReference type="Gene3D" id="1.10.287.1080">
    <property type="entry name" value="MazG-like"/>
    <property type="match status" value="1"/>
</dbReference>
<dbReference type="InterPro" id="IPR038019">
    <property type="entry name" value="PRib_AMP_CycHydrolase_sf"/>
</dbReference>
<accession>H8XQQ2</accession>
<dbReference type="CDD" id="cd11534">
    <property type="entry name" value="NTP-PPase_HisIE_like"/>
    <property type="match status" value="1"/>
</dbReference>
<dbReference type="NCBIfam" id="NF002747">
    <property type="entry name" value="PRK02759.1"/>
    <property type="match status" value="1"/>
</dbReference>
<dbReference type="GO" id="GO:0005524">
    <property type="term" value="F:ATP binding"/>
    <property type="evidence" value="ECO:0007669"/>
    <property type="project" value="UniProtKB-KW"/>
</dbReference>
<dbReference type="PANTHER" id="PTHR42945">
    <property type="entry name" value="HISTIDINE BIOSYNTHESIS BIFUNCTIONAL PROTEIN"/>
    <property type="match status" value="1"/>
</dbReference>
<proteinExistence type="inferred from homology"/>
<evidence type="ECO:0000256" key="6">
    <source>
        <dbReference type="ARBA" id="ARBA00007731"/>
    </source>
</evidence>
<evidence type="ECO:0000256" key="10">
    <source>
        <dbReference type="ARBA" id="ARBA00022741"/>
    </source>
</evidence>
<evidence type="ECO:0000256" key="13">
    <source>
        <dbReference type="ARBA" id="ARBA00023102"/>
    </source>
</evidence>
<keyword evidence="14 15" id="KW-0511">Multifunctional enzyme</keyword>
<dbReference type="InterPro" id="IPR002496">
    <property type="entry name" value="PRib_AMP_CycHydrolase_dom"/>
</dbReference>
<dbReference type="InterPro" id="IPR023019">
    <property type="entry name" value="His_synth_HisIE"/>
</dbReference>